<name>A0A2P5KDZ0_9BURK</name>
<dbReference type="AlphaFoldDB" id="A0A2P5KDZ0"/>
<proteinExistence type="predicted"/>
<sequence>MPELSLFFATSVAITVAPGPDYLSVLARDVSQGCAVDRVWAPGWAGWRT</sequence>
<accession>A0A2P5KDZ0</accession>
<organism evidence="1 2">
    <name type="scientific">Mycetohabitans endofungorum</name>
    <dbReference type="NCBI Taxonomy" id="417203"/>
    <lineage>
        <taxon>Bacteria</taxon>
        <taxon>Pseudomonadati</taxon>
        <taxon>Pseudomonadota</taxon>
        <taxon>Betaproteobacteria</taxon>
        <taxon>Burkholderiales</taxon>
        <taxon>Burkholderiaceae</taxon>
        <taxon>Mycetohabitans</taxon>
    </lineage>
</organism>
<gene>
    <name evidence="1" type="ORF">B0O95_102312</name>
</gene>
<dbReference type="EMBL" id="PRDW01000002">
    <property type="protein sequence ID" value="PPB84910.1"/>
    <property type="molecule type" value="Genomic_DNA"/>
</dbReference>
<evidence type="ECO:0000313" key="2">
    <source>
        <dbReference type="Proteomes" id="UP000243096"/>
    </source>
</evidence>
<comment type="caution">
    <text evidence="1">The sequence shown here is derived from an EMBL/GenBank/DDBJ whole genome shotgun (WGS) entry which is preliminary data.</text>
</comment>
<evidence type="ECO:0000313" key="1">
    <source>
        <dbReference type="EMBL" id="PPB84910.1"/>
    </source>
</evidence>
<dbReference type="Proteomes" id="UP000243096">
    <property type="component" value="Unassembled WGS sequence"/>
</dbReference>
<keyword evidence="2" id="KW-1185">Reference proteome</keyword>
<evidence type="ECO:0008006" key="3">
    <source>
        <dbReference type="Google" id="ProtNLM"/>
    </source>
</evidence>
<reference evidence="1 2" key="1">
    <citation type="submission" date="2018-01" db="EMBL/GenBank/DDBJ databases">
        <title>Genomic Encyclopedia of Type Strains, Phase III (KMG-III): the genomes of soil and plant-associated and newly described type strains.</title>
        <authorList>
            <person name="Whitman W."/>
        </authorList>
    </citation>
    <scope>NUCLEOTIDE SEQUENCE [LARGE SCALE GENOMIC DNA]</scope>
    <source>
        <strain evidence="1 2">HKI456</strain>
    </source>
</reference>
<protein>
    <recommendedName>
        <fullName evidence="3">LysE type translocator</fullName>
    </recommendedName>
</protein>